<evidence type="ECO:0000256" key="3">
    <source>
        <dbReference type="SAM" id="MobiDB-lite"/>
    </source>
</evidence>
<protein>
    <recommendedName>
        <fullName evidence="5">Azaphilone pigments biosynthesis cluster protein L N-terminal domain-containing protein</fullName>
    </recommendedName>
</protein>
<name>A0A0G4NLK5_VERLO</name>
<feature type="region of interest" description="Disordered" evidence="3">
    <location>
        <begin position="669"/>
        <end position="696"/>
    </location>
</feature>
<dbReference type="InterPro" id="IPR011043">
    <property type="entry name" value="Gal_Oxase/kelch_b-propeller"/>
</dbReference>
<keyword evidence="4" id="KW-0812">Transmembrane</keyword>
<dbReference type="Proteomes" id="UP000045706">
    <property type="component" value="Unassembled WGS sequence"/>
</dbReference>
<keyword evidence="4" id="KW-0472">Membrane</keyword>
<dbReference type="PANTHER" id="PTHR46228">
    <property type="entry name" value="KELCH DOMAIN-CONTAINING PROTEIN"/>
    <property type="match status" value="1"/>
</dbReference>
<organism evidence="6 7">
    <name type="scientific">Verticillium longisporum</name>
    <name type="common">Verticillium dahliae var. longisporum</name>
    <dbReference type="NCBI Taxonomy" id="100787"/>
    <lineage>
        <taxon>Eukaryota</taxon>
        <taxon>Fungi</taxon>
        <taxon>Dikarya</taxon>
        <taxon>Ascomycota</taxon>
        <taxon>Pezizomycotina</taxon>
        <taxon>Sordariomycetes</taxon>
        <taxon>Hypocreomycetidae</taxon>
        <taxon>Glomerellales</taxon>
        <taxon>Plectosphaerellaceae</taxon>
        <taxon>Verticillium</taxon>
    </lineage>
</organism>
<dbReference type="SUPFAM" id="SSF50965">
    <property type="entry name" value="Galactose oxidase, central domain"/>
    <property type="match status" value="1"/>
</dbReference>
<dbReference type="InterPro" id="IPR015915">
    <property type="entry name" value="Kelch-typ_b-propeller"/>
</dbReference>
<evidence type="ECO:0000313" key="6">
    <source>
        <dbReference type="EMBL" id="CRK47261.1"/>
    </source>
</evidence>
<sequence>MSENCPSSVQPMSALYCSSNRRVQKDGTLTQPGPGSPCLVSSSVGSSFAWPSSPKRMCGMAMGICRTPRLPVGSSILNLPRWGLTTDTDVTRKCPDRLVAVGAQIRTAHLHWLPAPGVVTRSIWRRKMGWTLAVQKSSCRTCFVPNIGNSLPAMVRMLAICFVAAFSRVVFGQFEGWTENQVNASMCLWAQPRGAVIRDTVYLDGGFLYWSQGLSNGQYGPPEQQGQWQCIFTIPACIDGLSENPLGLMYTLNFSQPFQSSDNFTALFGTISKARGGVGNTNNDAPNYYDGAMLVNSAQLSLYGGLVKKTDAYQPPRADDALTYQAYQYGPVRNQFEAGFVSNTLPSGMTRYVAYGGAVSAPSENMAWYFGGLRAPDWGPVFQRNTNVSQNALNTSNTLLTLDMATQTTLEWTNNTLPDGIRSRANPEVVWVPVGEQGILVVVGGVTYPDWLTSARKSENPTQSKAESDEFMSTVDIYDIANNTWYRQATSDGPTARARACAVVAPAQDQSSFNIYIYGGYPGVDPKVEMNDEIWVLSLPSFTWTRLSDGRPGRGRNGHKCFMPYPDQMMVIGGMTSEAGDHLTCLPDLIQVYNLTSGHWMESYDPERHADYGVPAAVREVIGGGAAGGAILTAPSPLGWSDDGLANVFAVSYPTSKIQTWYPYSRATEADRPRFTPGSDGRDSTDDSGGGGGMPRWIGPTLGVTLGLVCVTAFLGSVCLWRRRKIRRRGTHTEYNGNRILSWIRGQPTEEKTRTVTTEVDTPSNPDVPVAQEPTSSPIPTPLAMPHSEMMGTPFAELHDTSRPPELSDTALSLFPFKSGRKLFHTIQTFGSLPRQVRELLTELEGLTLVLQKISEMGDLDSDVDLSALRLALEQCKQACDDVEAELLTYCSRSGLREPVSALHFAFLVFLILANRASATTAEAIQACRDLVATTTVDLEAHLQSIVQKLEVLANRTVVSSDSGEDVRQRVEEERLSTEKGIQFCAVLSQQIEQLHIDFFGGNQGAPSIRDHISASKMLLGNGLEACRDHMRITLDQLEKHQRTITKRLGTGPTAMHSAEDRALLDRLYSEANTLRHCLGFCSDVDTVLESQISNIENHAEGDDTIQFMVSTNGKPLNGTNRGIGQTLKQAGEQFGETSLQQLSQDFKSIALHQSGVGRRSNKPTAPKSDHEPTVASPTTPFGDRHGPGFTLAKPLAGSVPSGSIGV</sequence>
<accession>A0A0G4NLK5</accession>
<evidence type="ECO:0000256" key="4">
    <source>
        <dbReference type="SAM" id="Phobius"/>
    </source>
</evidence>
<dbReference type="Pfam" id="PF17111">
    <property type="entry name" value="PigL_N"/>
    <property type="match status" value="2"/>
</dbReference>
<dbReference type="PANTHER" id="PTHR46228:SF2">
    <property type="entry name" value="KELCH REPEAT PROTEIN (AFU_ORTHOLOGUE AFUA_4G14350)"/>
    <property type="match status" value="1"/>
</dbReference>
<evidence type="ECO:0000256" key="2">
    <source>
        <dbReference type="ARBA" id="ARBA00022737"/>
    </source>
</evidence>
<keyword evidence="2" id="KW-0677">Repeat</keyword>
<keyword evidence="4" id="KW-1133">Transmembrane helix</keyword>
<reference evidence="7" key="1">
    <citation type="submission" date="2015-05" db="EMBL/GenBank/DDBJ databases">
        <authorList>
            <person name="Fogelqvist Johan"/>
        </authorList>
    </citation>
    <scope>NUCLEOTIDE SEQUENCE [LARGE SCALE GENOMIC DNA]</scope>
</reference>
<dbReference type="EMBL" id="CVQI01036384">
    <property type="protein sequence ID" value="CRK47261.1"/>
    <property type="molecule type" value="Genomic_DNA"/>
</dbReference>
<keyword evidence="1" id="KW-0880">Kelch repeat</keyword>
<feature type="transmembrane region" description="Helical" evidence="4">
    <location>
        <begin position="697"/>
        <end position="721"/>
    </location>
</feature>
<feature type="compositionally biased region" description="Basic and acidic residues" evidence="3">
    <location>
        <begin position="669"/>
        <end position="685"/>
    </location>
</feature>
<feature type="region of interest" description="Disordered" evidence="3">
    <location>
        <begin position="750"/>
        <end position="784"/>
    </location>
</feature>
<evidence type="ECO:0000259" key="5">
    <source>
        <dbReference type="Pfam" id="PF17111"/>
    </source>
</evidence>
<feature type="region of interest" description="Disordered" evidence="3">
    <location>
        <begin position="1153"/>
        <end position="1207"/>
    </location>
</feature>
<feature type="domain" description="Azaphilone pigments biosynthesis cluster protein L N-terminal" evidence="5">
    <location>
        <begin position="916"/>
        <end position="986"/>
    </location>
</feature>
<evidence type="ECO:0000313" key="7">
    <source>
        <dbReference type="Proteomes" id="UP000045706"/>
    </source>
</evidence>
<dbReference type="InterPro" id="IPR031348">
    <property type="entry name" value="PigL_N"/>
</dbReference>
<gene>
    <name evidence="6" type="ORF">BN1723_007438</name>
</gene>
<evidence type="ECO:0000256" key="1">
    <source>
        <dbReference type="ARBA" id="ARBA00022441"/>
    </source>
</evidence>
<dbReference type="Gene3D" id="2.120.10.80">
    <property type="entry name" value="Kelch-type beta propeller"/>
    <property type="match status" value="1"/>
</dbReference>
<proteinExistence type="predicted"/>
<dbReference type="AlphaFoldDB" id="A0A0G4NLK5"/>
<feature type="domain" description="Azaphilone pigments biosynthesis cluster protein L N-terminal" evidence="5">
    <location>
        <begin position="811"/>
        <end position="895"/>
    </location>
</feature>